<organism evidence="1 2">
    <name type="scientific">Candidatus Roizmanbacteria bacterium RIFCSPLOWO2_01_FULL_37_16</name>
    <dbReference type="NCBI Taxonomy" id="1802058"/>
    <lineage>
        <taxon>Bacteria</taxon>
        <taxon>Candidatus Roizmaniibacteriota</taxon>
    </lineage>
</organism>
<protein>
    <submittedName>
        <fullName evidence="1">Uncharacterized protein</fullName>
    </submittedName>
</protein>
<name>A0A1F7IJG9_9BACT</name>
<dbReference type="EMBL" id="MGAI01000048">
    <property type="protein sequence ID" value="OGK43505.1"/>
    <property type="molecule type" value="Genomic_DNA"/>
</dbReference>
<comment type="caution">
    <text evidence="1">The sequence shown here is derived from an EMBL/GenBank/DDBJ whole genome shotgun (WGS) entry which is preliminary data.</text>
</comment>
<gene>
    <name evidence="1" type="ORF">A3B40_04425</name>
</gene>
<sequence length="64" mass="7827">MKNKKSPYGMFSGVKISEKEIDETTTSLDREVKDLIKRNNNKKRLHRLFHRSRQPRWEINKWVK</sequence>
<evidence type="ECO:0000313" key="1">
    <source>
        <dbReference type="EMBL" id="OGK43505.1"/>
    </source>
</evidence>
<proteinExistence type="predicted"/>
<reference evidence="1 2" key="1">
    <citation type="journal article" date="2016" name="Nat. Commun.">
        <title>Thousands of microbial genomes shed light on interconnected biogeochemical processes in an aquifer system.</title>
        <authorList>
            <person name="Anantharaman K."/>
            <person name="Brown C.T."/>
            <person name="Hug L.A."/>
            <person name="Sharon I."/>
            <person name="Castelle C.J."/>
            <person name="Probst A.J."/>
            <person name="Thomas B.C."/>
            <person name="Singh A."/>
            <person name="Wilkins M.J."/>
            <person name="Karaoz U."/>
            <person name="Brodie E.L."/>
            <person name="Williams K.H."/>
            <person name="Hubbard S.S."/>
            <person name="Banfield J.F."/>
        </authorList>
    </citation>
    <scope>NUCLEOTIDE SEQUENCE [LARGE SCALE GENOMIC DNA]</scope>
</reference>
<dbReference type="Proteomes" id="UP000178040">
    <property type="component" value="Unassembled WGS sequence"/>
</dbReference>
<accession>A0A1F7IJG9</accession>
<dbReference type="AlphaFoldDB" id="A0A1F7IJG9"/>
<evidence type="ECO:0000313" key="2">
    <source>
        <dbReference type="Proteomes" id="UP000178040"/>
    </source>
</evidence>